<keyword evidence="3" id="KW-1185">Reference proteome</keyword>
<dbReference type="EMBL" id="OZ035836">
    <property type="protein sequence ID" value="CAL1579197.1"/>
    <property type="molecule type" value="Genomic_DNA"/>
</dbReference>
<evidence type="ECO:0000313" key="2">
    <source>
        <dbReference type="EMBL" id="CAL1579197.1"/>
    </source>
</evidence>
<gene>
    <name evidence="2" type="ORF">KC01_LOCUS10279</name>
</gene>
<feature type="region of interest" description="Disordered" evidence="1">
    <location>
        <begin position="59"/>
        <end position="119"/>
    </location>
</feature>
<feature type="compositionally biased region" description="Basic and acidic residues" evidence="1">
    <location>
        <begin position="1"/>
        <end position="10"/>
    </location>
</feature>
<protein>
    <submittedName>
        <fullName evidence="2">Uncharacterized protein</fullName>
    </submittedName>
</protein>
<dbReference type="Proteomes" id="UP001497482">
    <property type="component" value="Chromosome 14"/>
</dbReference>
<proteinExistence type="predicted"/>
<name>A0AAV2JNU0_KNICA</name>
<dbReference type="AlphaFoldDB" id="A0AAV2JNU0"/>
<feature type="region of interest" description="Disordered" evidence="1">
    <location>
        <begin position="1"/>
        <end position="45"/>
    </location>
</feature>
<evidence type="ECO:0000313" key="3">
    <source>
        <dbReference type="Proteomes" id="UP001497482"/>
    </source>
</evidence>
<sequence length="119" mass="13305">MTIHDTEMKRLASGIAAHLRASGSPQKTPHCLKDKKRKLEPKEKQSMVVSLVAGRYPGRETWNTLHPAPLPSPSKNSSQSQRSYRHQQKGGDTEALIGRQRRGVGGARRDHVHGVLKRR</sequence>
<organism evidence="2 3">
    <name type="scientific">Knipowitschia caucasica</name>
    <name type="common">Caucasian dwarf goby</name>
    <name type="synonym">Pomatoschistus caucasicus</name>
    <dbReference type="NCBI Taxonomy" id="637954"/>
    <lineage>
        <taxon>Eukaryota</taxon>
        <taxon>Metazoa</taxon>
        <taxon>Chordata</taxon>
        <taxon>Craniata</taxon>
        <taxon>Vertebrata</taxon>
        <taxon>Euteleostomi</taxon>
        <taxon>Actinopterygii</taxon>
        <taxon>Neopterygii</taxon>
        <taxon>Teleostei</taxon>
        <taxon>Neoteleostei</taxon>
        <taxon>Acanthomorphata</taxon>
        <taxon>Gobiaria</taxon>
        <taxon>Gobiiformes</taxon>
        <taxon>Gobioidei</taxon>
        <taxon>Gobiidae</taxon>
        <taxon>Gobiinae</taxon>
        <taxon>Knipowitschia</taxon>
    </lineage>
</organism>
<evidence type="ECO:0000256" key="1">
    <source>
        <dbReference type="SAM" id="MobiDB-lite"/>
    </source>
</evidence>
<accession>A0AAV2JNU0</accession>
<reference evidence="2 3" key="1">
    <citation type="submission" date="2024-04" db="EMBL/GenBank/DDBJ databases">
        <authorList>
            <person name="Waldvogel A.-M."/>
            <person name="Schoenle A."/>
        </authorList>
    </citation>
    <scope>NUCLEOTIDE SEQUENCE [LARGE SCALE GENOMIC DNA]</scope>
</reference>
<feature type="compositionally biased region" description="Low complexity" evidence="1">
    <location>
        <begin position="73"/>
        <end position="82"/>
    </location>
</feature>